<dbReference type="EMBL" id="JAHRHJ020000008">
    <property type="protein sequence ID" value="KAH9303895.1"/>
    <property type="molecule type" value="Genomic_DNA"/>
</dbReference>
<dbReference type="SUPFAM" id="SSF51110">
    <property type="entry name" value="alpha-D-mannose-specific plant lectins"/>
    <property type="match status" value="1"/>
</dbReference>
<reference evidence="2 3" key="1">
    <citation type="journal article" date="2021" name="Nat. Plants">
        <title>The Taxus genome provides insights into paclitaxel biosynthesis.</title>
        <authorList>
            <person name="Xiong X."/>
            <person name="Gou J."/>
            <person name="Liao Q."/>
            <person name="Li Y."/>
            <person name="Zhou Q."/>
            <person name="Bi G."/>
            <person name="Li C."/>
            <person name="Du R."/>
            <person name="Wang X."/>
            <person name="Sun T."/>
            <person name="Guo L."/>
            <person name="Liang H."/>
            <person name="Lu P."/>
            <person name="Wu Y."/>
            <person name="Zhang Z."/>
            <person name="Ro D.K."/>
            <person name="Shang Y."/>
            <person name="Huang S."/>
            <person name="Yan J."/>
        </authorList>
    </citation>
    <scope>NUCLEOTIDE SEQUENCE [LARGE SCALE GENOMIC DNA]</scope>
    <source>
        <strain evidence="2">Ta-2019</strain>
    </source>
</reference>
<dbReference type="InterPro" id="IPR001480">
    <property type="entry name" value="Bulb-type_lectin_dom"/>
</dbReference>
<dbReference type="Proteomes" id="UP000824469">
    <property type="component" value="Unassembled WGS sequence"/>
</dbReference>
<evidence type="ECO:0000259" key="1">
    <source>
        <dbReference type="PROSITE" id="PS50927"/>
    </source>
</evidence>
<evidence type="ECO:0000313" key="3">
    <source>
        <dbReference type="Proteomes" id="UP000824469"/>
    </source>
</evidence>
<feature type="domain" description="Bulb-type lectin" evidence="1">
    <location>
        <begin position="1"/>
        <end position="52"/>
    </location>
</feature>
<dbReference type="OMA" id="GIELQTN"/>
<evidence type="ECO:0000313" key="2">
    <source>
        <dbReference type="EMBL" id="KAH9303895.1"/>
    </source>
</evidence>
<proteinExistence type="predicted"/>
<accession>A0AA38FIK2</accession>
<dbReference type="InterPro" id="IPR036426">
    <property type="entry name" value="Bulb-type_lectin_dom_sf"/>
</dbReference>
<dbReference type="AlphaFoldDB" id="A0AA38FIK2"/>
<comment type="caution">
    <text evidence="2">The sequence shown here is derived from an EMBL/GenBank/DDBJ whole genome shotgun (WGS) entry which is preliminary data.</text>
</comment>
<dbReference type="Gene3D" id="2.90.10.10">
    <property type="entry name" value="Bulb-type lectin domain"/>
    <property type="match status" value="1"/>
</dbReference>
<name>A0AA38FIK2_TAXCH</name>
<organism evidence="2 3">
    <name type="scientific">Taxus chinensis</name>
    <name type="common">Chinese yew</name>
    <name type="synonym">Taxus wallichiana var. chinensis</name>
    <dbReference type="NCBI Taxonomy" id="29808"/>
    <lineage>
        <taxon>Eukaryota</taxon>
        <taxon>Viridiplantae</taxon>
        <taxon>Streptophyta</taxon>
        <taxon>Embryophyta</taxon>
        <taxon>Tracheophyta</taxon>
        <taxon>Spermatophyta</taxon>
        <taxon>Pinopsida</taxon>
        <taxon>Pinidae</taxon>
        <taxon>Conifers II</taxon>
        <taxon>Cupressales</taxon>
        <taxon>Taxaceae</taxon>
        <taxon>Taxus</taxon>
    </lineage>
</organism>
<sequence length="96" mass="10451">MELHSEALIHADGTLVWSTNTFNKGVAGIELQTNGNLVLYDKNNRSVWQSFDHPTDTLLVGQSLKIDTVKKLVSRASEKDGSEGPYSLVMEAGGFA</sequence>
<dbReference type="Pfam" id="PF01453">
    <property type="entry name" value="B_lectin"/>
    <property type="match status" value="1"/>
</dbReference>
<dbReference type="PANTHER" id="PTHR32444:SF10">
    <property type="entry name" value="CURCULIN-LIKE (MANNOSE-BINDING) LECTIN FAMILY PROTEIN-RELATED"/>
    <property type="match status" value="1"/>
</dbReference>
<feature type="non-terminal residue" evidence="2">
    <location>
        <position position="96"/>
    </location>
</feature>
<gene>
    <name evidence="2" type="ORF">KI387_008299</name>
</gene>
<protein>
    <recommendedName>
        <fullName evidence="1">Bulb-type lectin domain-containing protein</fullName>
    </recommendedName>
</protein>
<dbReference type="PANTHER" id="PTHR32444">
    <property type="entry name" value="BULB-TYPE LECTIN DOMAIN-CONTAINING PROTEIN"/>
    <property type="match status" value="1"/>
</dbReference>
<dbReference type="PROSITE" id="PS50927">
    <property type="entry name" value="BULB_LECTIN"/>
    <property type="match status" value="1"/>
</dbReference>
<keyword evidence="3" id="KW-1185">Reference proteome</keyword>